<proteinExistence type="predicted"/>
<comment type="caution">
    <text evidence="2">The sequence shown here is derived from an EMBL/GenBank/DDBJ whole genome shotgun (WGS) entry which is preliminary data.</text>
</comment>
<feature type="transmembrane region" description="Helical" evidence="1">
    <location>
        <begin position="239"/>
        <end position="257"/>
    </location>
</feature>
<keyword evidence="1" id="KW-0472">Membrane</keyword>
<gene>
    <name evidence="2" type="ORF">MVEN_01098000</name>
</gene>
<keyword evidence="1" id="KW-0812">Transmembrane</keyword>
<feature type="transmembrane region" description="Helical" evidence="1">
    <location>
        <begin position="132"/>
        <end position="153"/>
    </location>
</feature>
<name>A0A8H6Y8H7_9AGAR</name>
<evidence type="ECO:0000313" key="3">
    <source>
        <dbReference type="Proteomes" id="UP000620124"/>
    </source>
</evidence>
<evidence type="ECO:0000313" key="2">
    <source>
        <dbReference type="EMBL" id="KAF7354106.1"/>
    </source>
</evidence>
<evidence type="ECO:0000256" key="1">
    <source>
        <dbReference type="SAM" id="Phobius"/>
    </source>
</evidence>
<sequence>MHPLRATSTGSPAAARMSSPEELVLSYGESLYRDFVPHNIGYVFYGIYLVVFAIYFLTTIQNPMSSLGSRLLLSAMLLLCLSSTAQYVADMMLSLEQMQAYLTLTSVPLADRRTVWLRTHAGLYMAQRWPTAFNFVISDLIVIWRASVIYPLCRWIRVSMWSLGLADIAVWLCAASMTSRDAIKRSQDPSTDETINTVALCVSLATNLVGTGAIGVKAWNQRKCMRRHEGMWGSPVSRVLLLLVETGGFWAMVQLVFSVLQQVNNGENAPVDLATAVMARIATYLAAILPTATVIIARSQRSVDHVFKFSHPVASYVSSRHGPEPSNGETTDYPLSSIRMSNMRFGEVNAPGWVLKQPPLVKERPSAPEPYIPTKSQW</sequence>
<reference evidence="2" key="1">
    <citation type="submission" date="2020-05" db="EMBL/GenBank/DDBJ databases">
        <title>Mycena genomes resolve the evolution of fungal bioluminescence.</title>
        <authorList>
            <person name="Tsai I.J."/>
        </authorList>
    </citation>
    <scope>NUCLEOTIDE SEQUENCE</scope>
    <source>
        <strain evidence="2">CCC161011</strain>
    </source>
</reference>
<organism evidence="2 3">
    <name type="scientific">Mycena venus</name>
    <dbReference type="NCBI Taxonomy" id="2733690"/>
    <lineage>
        <taxon>Eukaryota</taxon>
        <taxon>Fungi</taxon>
        <taxon>Dikarya</taxon>
        <taxon>Basidiomycota</taxon>
        <taxon>Agaricomycotina</taxon>
        <taxon>Agaricomycetes</taxon>
        <taxon>Agaricomycetidae</taxon>
        <taxon>Agaricales</taxon>
        <taxon>Marasmiineae</taxon>
        <taxon>Mycenaceae</taxon>
        <taxon>Mycena</taxon>
    </lineage>
</organism>
<accession>A0A8H6Y8H7</accession>
<keyword evidence="1" id="KW-1133">Transmembrane helix</keyword>
<dbReference type="OrthoDB" id="3029622at2759"/>
<dbReference type="AlphaFoldDB" id="A0A8H6Y8H7"/>
<feature type="transmembrane region" description="Helical" evidence="1">
    <location>
        <begin position="40"/>
        <end position="58"/>
    </location>
</feature>
<keyword evidence="3" id="KW-1185">Reference proteome</keyword>
<feature type="transmembrane region" description="Helical" evidence="1">
    <location>
        <begin position="160"/>
        <end position="177"/>
    </location>
</feature>
<feature type="transmembrane region" description="Helical" evidence="1">
    <location>
        <begin position="277"/>
        <end position="297"/>
    </location>
</feature>
<dbReference type="Proteomes" id="UP000620124">
    <property type="component" value="Unassembled WGS sequence"/>
</dbReference>
<feature type="transmembrane region" description="Helical" evidence="1">
    <location>
        <begin position="197"/>
        <end position="219"/>
    </location>
</feature>
<dbReference type="EMBL" id="JACAZI010000008">
    <property type="protein sequence ID" value="KAF7354106.1"/>
    <property type="molecule type" value="Genomic_DNA"/>
</dbReference>
<feature type="transmembrane region" description="Helical" evidence="1">
    <location>
        <begin position="70"/>
        <end position="89"/>
    </location>
</feature>
<protein>
    <submittedName>
        <fullName evidence="2">Deoxyribose-phosphate aldolase</fullName>
    </submittedName>
</protein>